<dbReference type="STRING" id="188477.A0A3S1C1T4"/>
<feature type="non-terminal residue" evidence="2">
    <location>
        <position position="126"/>
    </location>
</feature>
<feature type="domain" description="DEAD-box helicase OB fold" evidence="1">
    <location>
        <begin position="33"/>
        <end position="110"/>
    </location>
</feature>
<proteinExistence type="predicted"/>
<evidence type="ECO:0000259" key="1">
    <source>
        <dbReference type="Pfam" id="PF07717"/>
    </source>
</evidence>
<sequence>MKQSSNCCSEIRRVYVATWVIYDSIGDDKADSLQKCILSGFFANVARLQPSGQYRSLRDDHPLHIHPTSVLAWEEPPQWVVFNEVIQTNKDYMRDITVINPEWLHELAAHFYHFGTERELAAKRAR</sequence>
<protein>
    <recommendedName>
        <fullName evidence="1">DEAD-box helicase OB fold domain-containing protein</fullName>
    </recommendedName>
</protein>
<gene>
    <name evidence="2" type="ORF">EGW08_011637</name>
</gene>
<evidence type="ECO:0000313" key="3">
    <source>
        <dbReference type="Proteomes" id="UP000271974"/>
    </source>
</evidence>
<dbReference type="Pfam" id="PF07717">
    <property type="entry name" value="OB_NTP_bind"/>
    <property type="match status" value="1"/>
</dbReference>
<comment type="caution">
    <text evidence="2">The sequence shown here is derived from an EMBL/GenBank/DDBJ whole genome shotgun (WGS) entry which is preliminary data.</text>
</comment>
<name>A0A3S1C1T4_ELYCH</name>
<keyword evidence="3" id="KW-1185">Reference proteome</keyword>
<organism evidence="2 3">
    <name type="scientific">Elysia chlorotica</name>
    <name type="common">Eastern emerald elysia</name>
    <name type="synonym">Sea slug</name>
    <dbReference type="NCBI Taxonomy" id="188477"/>
    <lineage>
        <taxon>Eukaryota</taxon>
        <taxon>Metazoa</taxon>
        <taxon>Spiralia</taxon>
        <taxon>Lophotrochozoa</taxon>
        <taxon>Mollusca</taxon>
        <taxon>Gastropoda</taxon>
        <taxon>Heterobranchia</taxon>
        <taxon>Euthyneura</taxon>
        <taxon>Panpulmonata</taxon>
        <taxon>Sacoglossa</taxon>
        <taxon>Placobranchoidea</taxon>
        <taxon>Plakobranchidae</taxon>
        <taxon>Elysia</taxon>
    </lineage>
</organism>
<dbReference type="EMBL" id="RQTK01000383">
    <property type="protein sequence ID" value="RUS80582.1"/>
    <property type="molecule type" value="Genomic_DNA"/>
</dbReference>
<evidence type="ECO:0000313" key="2">
    <source>
        <dbReference type="EMBL" id="RUS80582.1"/>
    </source>
</evidence>
<reference evidence="2 3" key="1">
    <citation type="submission" date="2019-01" db="EMBL/GenBank/DDBJ databases">
        <title>A draft genome assembly of the solar-powered sea slug Elysia chlorotica.</title>
        <authorList>
            <person name="Cai H."/>
            <person name="Li Q."/>
            <person name="Fang X."/>
            <person name="Li J."/>
            <person name="Curtis N.E."/>
            <person name="Altenburger A."/>
            <person name="Shibata T."/>
            <person name="Feng M."/>
            <person name="Maeda T."/>
            <person name="Schwartz J.A."/>
            <person name="Shigenobu S."/>
            <person name="Lundholm N."/>
            <person name="Nishiyama T."/>
            <person name="Yang H."/>
            <person name="Hasebe M."/>
            <person name="Li S."/>
            <person name="Pierce S.K."/>
            <person name="Wang J."/>
        </authorList>
    </citation>
    <scope>NUCLEOTIDE SEQUENCE [LARGE SCALE GENOMIC DNA]</scope>
    <source>
        <strain evidence="2">EC2010</strain>
        <tissue evidence="2">Whole organism of an adult</tissue>
    </source>
</reference>
<dbReference type="Proteomes" id="UP000271974">
    <property type="component" value="Unassembled WGS sequence"/>
</dbReference>
<accession>A0A3S1C1T4</accession>
<dbReference type="OrthoDB" id="10253254at2759"/>
<dbReference type="InterPro" id="IPR011709">
    <property type="entry name" value="DEAD-box_helicase_OB_fold"/>
</dbReference>
<dbReference type="AlphaFoldDB" id="A0A3S1C1T4"/>